<dbReference type="SUPFAM" id="SSF49562">
    <property type="entry name" value="C2 domain (Calcium/lipid-binding domain, CaLB)"/>
    <property type="match status" value="1"/>
</dbReference>
<organism evidence="1">
    <name type="scientific">Spongospora subterranea</name>
    <dbReference type="NCBI Taxonomy" id="70186"/>
    <lineage>
        <taxon>Eukaryota</taxon>
        <taxon>Sar</taxon>
        <taxon>Rhizaria</taxon>
        <taxon>Endomyxa</taxon>
        <taxon>Phytomyxea</taxon>
        <taxon>Plasmodiophorida</taxon>
        <taxon>Plasmodiophoridae</taxon>
        <taxon>Spongospora</taxon>
    </lineage>
</organism>
<reference evidence="1" key="1">
    <citation type="submission" date="2015-04" db="EMBL/GenBank/DDBJ databases">
        <title>The genome sequence of the plant pathogenic Rhizarian Plasmodiophora brassicae reveals insights in its biotrophic life cycle and the origin of chitin synthesis.</title>
        <authorList>
            <person name="Schwelm A."/>
            <person name="Fogelqvist J."/>
            <person name="Knaust A."/>
            <person name="Julke S."/>
            <person name="Lilja T."/>
            <person name="Dhandapani V."/>
            <person name="Bonilla-Rosso G."/>
            <person name="Karlsson M."/>
            <person name="Shevchenko A."/>
            <person name="Choi S.R."/>
            <person name="Kim H.G."/>
            <person name="Park J.Y."/>
            <person name="Lim Y.P."/>
            <person name="Ludwig-Muller J."/>
            <person name="Dixelius C."/>
        </authorList>
    </citation>
    <scope>NUCLEOTIDE SEQUENCE</scope>
    <source>
        <tissue evidence="1">Potato root galls</tissue>
    </source>
</reference>
<dbReference type="EMBL" id="HACM01005191">
    <property type="protein sequence ID" value="CRZ05633.1"/>
    <property type="molecule type" value="Transcribed_RNA"/>
</dbReference>
<dbReference type="EMBL" id="HACM01005188">
    <property type="protein sequence ID" value="CRZ05630.1"/>
    <property type="molecule type" value="Transcribed_RNA"/>
</dbReference>
<dbReference type="AlphaFoldDB" id="A0A0H5QUE5"/>
<dbReference type="EMBL" id="HACM01005193">
    <property type="protein sequence ID" value="CRZ05635.1"/>
    <property type="molecule type" value="Transcribed_RNA"/>
</dbReference>
<dbReference type="EMBL" id="HACM01005186">
    <property type="protein sequence ID" value="CRZ05628.1"/>
    <property type="molecule type" value="Transcribed_RNA"/>
</dbReference>
<sequence length="277" mass="30387">SLYATTSSNTFMDSIANSFKPSSDALCEYAGRILLRLSVVSVKRGKLLSMPLEAITDEPAIVPYVLKFHLYSSSELSCNAGQTMVELDFAGKRTTSPFVSGQNGVYQWQCNFQTIKSVLPVDTNQVPDVIISVFHRVGVLQTKIAYLRLPFRELFNGVSNPCINGDIGPGHDHWTPAWRPLSPLYSSSRDRIVPGFLLFSLVIGTSSPNLDPILSKVSMIKAASLQFRLKGRICLATNVPSLPGIPLPNPFAVVLVSGKSLTTGTEHNTRYPRWNTV</sequence>
<evidence type="ECO:0008006" key="2">
    <source>
        <dbReference type="Google" id="ProtNLM"/>
    </source>
</evidence>
<proteinExistence type="predicted"/>
<accession>A0A0H5QUE5</accession>
<name>A0A0H5QUE5_9EUKA</name>
<evidence type="ECO:0000313" key="1">
    <source>
        <dbReference type="EMBL" id="CRZ05633.1"/>
    </source>
</evidence>
<feature type="non-terminal residue" evidence="1">
    <location>
        <position position="1"/>
    </location>
</feature>
<dbReference type="InterPro" id="IPR035892">
    <property type="entry name" value="C2_domain_sf"/>
</dbReference>
<protein>
    <recommendedName>
        <fullName evidence="2">C2 domain-containing protein</fullName>
    </recommendedName>
</protein>